<dbReference type="EMBL" id="DRXS01000198">
    <property type="protein sequence ID" value="HHR40908.1"/>
    <property type="molecule type" value="Genomic_DNA"/>
</dbReference>
<comment type="caution">
    <text evidence="1">The sequence shown here is derived from an EMBL/GenBank/DDBJ whole genome shotgun (WGS) entry which is preliminary data.</text>
</comment>
<accession>A0A7C5U4K2</accession>
<organism evidence="1">
    <name type="scientific">Caldiarchaeum subterraneum</name>
    <dbReference type="NCBI Taxonomy" id="311458"/>
    <lineage>
        <taxon>Archaea</taxon>
        <taxon>Nitrososphaerota</taxon>
        <taxon>Candidatus Caldarchaeales</taxon>
        <taxon>Candidatus Caldarchaeaceae</taxon>
        <taxon>Candidatus Caldarchaeum</taxon>
    </lineage>
</organism>
<sequence length="237" mass="26807">MIVLGSSTYAVMTACSFASLGYDVTLVNPSRRLGLFPFMVMPESFLQDTKLEKYEAKITKTSLNGRITNLVQPLYVLMSTLSLEKILSEHDVKYTTKMTKENDRIVDCSGKALHGLNVYQTLELNDTAEENVLHAWLTPGSSLAVDVFFRGLCFRTVYTLTKATYHRNQLAFVRRPSAYIDHETQTIFNPISYIGPDFAEFYLNNRRVASDAGKILQAIMTQNEEPKMGELTFLSFP</sequence>
<name>A0A7C5U4K2_CALS0</name>
<dbReference type="AlphaFoldDB" id="A0A7C5U4K2"/>
<proteinExistence type="predicted"/>
<protein>
    <submittedName>
        <fullName evidence="1">Uncharacterized protein</fullName>
    </submittedName>
</protein>
<evidence type="ECO:0000313" key="1">
    <source>
        <dbReference type="EMBL" id="HHR40908.1"/>
    </source>
</evidence>
<gene>
    <name evidence="1" type="ORF">ENM42_03660</name>
</gene>
<reference evidence="1" key="1">
    <citation type="journal article" date="2020" name="mSystems">
        <title>Genome- and Community-Level Interaction Insights into Carbon Utilization and Element Cycling Functions of Hydrothermarchaeota in Hydrothermal Sediment.</title>
        <authorList>
            <person name="Zhou Z."/>
            <person name="Liu Y."/>
            <person name="Xu W."/>
            <person name="Pan J."/>
            <person name="Luo Z.H."/>
            <person name="Li M."/>
        </authorList>
    </citation>
    <scope>NUCLEOTIDE SEQUENCE [LARGE SCALE GENOMIC DNA]</scope>
    <source>
        <strain evidence="1">SpSt-1084</strain>
    </source>
</reference>